<dbReference type="GO" id="GO:0005544">
    <property type="term" value="F:calcium-dependent phospholipid binding"/>
    <property type="evidence" value="ECO:0007669"/>
    <property type="project" value="InterPro"/>
</dbReference>
<evidence type="ECO:0000259" key="4">
    <source>
        <dbReference type="PROSITE" id="PS50004"/>
    </source>
</evidence>
<dbReference type="InterPro" id="IPR000008">
    <property type="entry name" value="C2_dom"/>
</dbReference>
<dbReference type="GO" id="GO:0071277">
    <property type="term" value="P:cellular response to calcium ion"/>
    <property type="evidence" value="ECO:0007669"/>
    <property type="project" value="TreeGrafter"/>
</dbReference>
<dbReference type="InterPro" id="IPR037768">
    <property type="entry name" value="C2B_Copine"/>
</dbReference>
<organism evidence="5 6">
    <name type="scientific">Parascaris univalens</name>
    <name type="common">Nematode worm</name>
    <dbReference type="NCBI Taxonomy" id="6257"/>
    <lineage>
        <taxon>Eukaryota</taxon>
        <taxon>Metazoa</taxon>
        <taxon>Ecdysozoa</taxon>
        <taxon>Nematoda</taxon>
        <taxon>Chromadorea</taxon>
        <taxon>Rhabditida</taxon>
        <taxon>Spirurina</taxon>
        <taxon>Ascaridomorpha</taxon>
        <taxon>Ascaridoidea</taxon>
        <taxon>Ascarididae</taxon>
        <taxon>Parascaris</taxon>
    </lineage>
</organism>
<keyword evidence="2" id="KW-0677">Repeat</keyword>
<feature type="region of interest" description="Disordered" evidence="3">
    <location>
        <begin position="720"/>
        <end position="766"/>
    </location>
</feature>
<dbReference type="PANTHER" id="PTHR10857:SF106">
    <property type="entry name" value="C2 DOMAIN-CONTAINING PROTEIN"/>
    <property type="match status" value="1"/>
</dbReference>
<dbReference type="AlphaFoldDB" id="A0A915C147"/>
<evidence type="ECO:0000256" key="3">
    <source>
        <dbReference type="SAM" id="MobiDB-lite"/>
    </source>
</evidence>
<dbReference type="CDD" id="cd04048">
    <property type="entry name" value="C2A_Copine"/>
    <property type="match status" value="1"/>
</dbReference>
<dbReference type="CDD" id="cd04047">
    <property type="entry name" value="C2B_Copine"/>
    <property type="match status" value="1"/>
</dbReference>
<name>A0A915C147_PARUN</name>
<dbReference type="InterPro" id="IPR045052">
    <property type="entry name" value="Copine"/>
</dbReference>
<sequence>LHYEGSVTLGGHDRSINSGDAGMKGIGESLCSKVRLTLSAKNLKDCDVFSKSDPMCVVLISSGALRGGRYSECGRTETLSNCLNAEWSRTVVVDYFFEEVQDIRFEVYDIDSSSNNLADHDFIGSAESTLAEIVGGPFCRRSFSLRGKNGERDRGELTVVAEEAEDQSRETVVFALRALKLDKKQFFGRSDPFLQIYRTNDDGSSQLVHRTEVIPRSLHPEWKPFEVPMQQLCGSNRNRNIRFDCYSYGSGTTTHPALNIYKQVSQFVANHSPLSMQKWIRKNGNFIGGCEIAFNKLVGKNDMELPLINEKKRKKKGSKYVDSGRLVFMSVATRRSYSFLEFIAGGTQLDFSVAIDMTASNGCVTEPSSLHFIGGARPNEYHLAIRAVADICQHYNYSKTFDAMGFGAKIPPKNFVNHCFPLNVGSNSFAVFGVAGLLEAYQRCLMSCILYGPTNFAPIISEASKKAASYPRDGSRYQILLIITDGCISDFDQTLSAVIAASYLPLSIIIVGVGAENFDRMNELDADDGLLTYQGRKAQRDIVQFVPLRQFLNKKGMASSSTEGMLASAQLAKEVLAEIPDQLTSYMNLNGIKPRPSTDPFPPPPPPPQSLLPAAPDGSRSPGWVVAPSSQGIGFAAGLTQPYTTTPATYFNPATIPSSCGSQMSSGYGFNIISPQLPPVAQIPTSLTAAAYPASGTWSSVPSHGSIPSGESSIGFMVAPSSTGLGKPEPPPPYRALGDGNAFSQRGTEDTVGGTGRIQPSAPPPP</sequence>
<dbReference type="InterPro" id="IPR002035">
    <property type="entry name" value="VWF_A"/>
</dbReference>
<proteinExistence type="inferred from homology"/>
<feature type="domain" description="C2" evidence="4">
    <location>
        <begin position="8"/>
        <end position="143"/>
    </location>
</feature>
<reference evidence="6" key="1">
    <citation type="submission" date="2022-11" db="UniProtKB">
        <authorList>
            <consortium name="WormBaseParasite"/>
        </authorList>
    </citation>
    <scope>IDENTIFICATION</scope>
</reference>
<dbReference type="InterPro" id="IPR036465">
    <property type="entry name" value="vWFA_dom_sf"/>
</dbReference>
<feature type="domain" description="C2" evidence="4">
    <location>
        <begin position="153"/>
        <end position="280"/>
    </location>
</feature>
<dbReference type="PROSITE" id="PS50004">
    <property type="entry name" value="C2"/>
    <property type="match status" value="2"/>
</dbReference>
<dbReference type="Pfam" id="PF00168">
    <property type="entry name" value="C2"/>
    <property type="match status" value="2"/>
</dbReference>
<dbReference type="InterPro" id="IPR035892">
    <property type="entry name" value="C2_domain_sf"/>
</dbReference>
<feature type="region of interest" description="Disordered" evidence="3">
    <location>
        <begin position="587"/>
        <end position="623"/>
    </location>
</feature>
<accession>A0A915C147</accession>
<dbReference type="PANTHER" id="PTHR10857">
    <property type="entry name" value="COPINE"/>
    <property type="match status" value="1"/>
</dbReference>
<dbReference type="Proteomes" id="UP000887569">
    <property type="component" value="Unplaced"/>
</dbReference>
<evidence type="ECO:0000313" key="6">
    <source>
        <dbReference type="WBParaSite" id="PgR076_g003_t01"/>
    </source>
</evidence>
<dbReference type="Pfam" id="PF07002">
    <property type="entry name" value="Copine"/>
    <property type="match status" value="1"/>
</dbReference>
<keyword evidence="5" id="KW-1185">Reference proteome</keyword>
<dbReference type="SUPFAM" id="SSF49562">
    <property type="entry name" value="C2 domain (Calcium/lipid-binding domain, CaLB)"/>
    <property type="match status" value="2"/>
</dbReference>
<dbReference type="WBParaSite" id="PgR076_g003_t01">
    <property type="protein sequence ID" value="PgR076_g003_t01"/>
    <property type="gene ID" value="PgR076_g003"/>
</dbReference>
<dbReference type="InterPro" id="IPR010734">
    <property type="entry name" value="Copine_C"/>
</dbReference>
<evidence type="ECO:0000256" key="2">
    <source>
        <dbReference type="ARBA" id="ARBA00022737"/>
    </source>
</evidence>
<dbReference type="FunFam" id="2.60.40.150:FF:000099">
    <property type="entry name" value="Copine 3"/>
    <property type="match status" value="1"/>
</dbReference>
<comment type="similarity">
    <text evidence="1">Belongs to the copine family.</text>
</comment>
<dbReference type="GO" id="GO:0005886">
    <property type="term" value="C:plasma membrane"/>
    <property type="evidence" value="ECO:0007669"/>
    <property type="project" value="TreeGrafter"/>
</dbReference>
<dbReference type="SMART" id="SM00239">
    <property type="entry name" value="C2"/>
    <property type="match status" value="2"/>
</dbReference>
<dbReference type="SMART" id="SM00327">
    <property type="entry name" value="VWA"/>
    <property type="match status" value="1"/>
</dbReference>
<feature type="compositionally biased region" description="Pro residues" evidence="3">
    <location>
        <begin position="597"/>
        <end position="610"/>
    </location>
</feature>
<dbReference type="SUPFAM" id="SSF53300">
    <property type="entry name" value="vWA-like"/>
    <property type="match status" value="1"/>
</dbReference>
<evidence type="ECO:0000313" key="5">
    <source>
        <dbReference type="Proteomes" id="UP000887569"/>
    </source>
</evidence>
<evidence type="ECO:0000256" key="1">
    <source>
        <dbReference type="ARBA" id="ARBA00009048"/>
    </source>
</evidence>
<dbReference type="Gene3D" id="2.60.40.150">
    <property type="entry name" value="C2 domain"/>
    <property type="match status" value="2"/>
</dbReference>
<protein>
    <submittedName>
        <fullName evidence="6">C2 domain-containing protein</fullName>
    </submittedName>
</protein>